<evidence type="ECO:0000259" key="4">
    <source>
        <dbReference type="PROSITE" id="PS50110"/>
    </source>
</evidence>
<dbReference type="Pfam" id="PF00072">
    <property type="entry name" value="Response_reg"/>
    <property type="match status" value="1"/>
</dbReference>
<dbReference type="SUPFAM" id="SSF52172">
    <property type="entry name" value="CheY-like"/>
    <property type="match status" value="1"/>
</dbReference>
<proteinExistence type="predicted"/>
<evidence type="ECO:0000313" key="5">
    <source>
        <dbReference type="EMBL" id="PSW13881.1"/>
    </source>
</evidence>
<accession>A0A2T3NGF7</accession>
<dbReference type="Gene3D" id="3.40.50.2300">
    <property type="match status" value="1"/>
</dbReference>
<feature type="repeat" description="TPR" evidence="2">
    <location>
        <begin position="244"/>
        <end position="277"/>
    </location>
</feature>
<dbReference type="OrthoDB" id="5902636at2"/>
<dbReference type="PANTHER" id="PTHR43228:SF1">
    <property type="entry name" value="TWO-COMPONENT RESPONSE REGULATOR ARR22"/>
    <property type="match status" value="1"/>
</dbReference>
<organism evidence="5 6">
    <name type="scientific">Photobacterium sanctipauli</name>
    <dbReference type="NCBI Taxonomy" id="1342794"/>
    <lineage>
        <taxon>Bacteria</taxon>
        <taxon>Pseudomonadati</taxon>
        <taxon>Pseudomonadota</taxon>
        <taxon>Gammaproteobacteria</taxon>
        <taxon>Vibrionales</taxon>
        <taxon>Vibrionaceae</taxon>
        <taxon>Photobacterium</taxon>
    </lineage>
</organism>
<dbReference type="InterPro" id="IPR019734">
    <property type="entry name" value="TPR_rpt"/>
</dbReference>
<dbReference type="InterPro" id="IPR001789">
    <property type="entry name" value="Sig_transdc_resp-reg_receiver"/>
</dbReference>
<feature type="domain" description="Response regulatory" evidence="4">
    <location>
        <begin position="22"/>
        <end position="141"/>
    </location>
</feature>
<sequence>MDMPANQHRSANPPAFDLSHFKVLIVDDQRAAAMLIKGVLHNIGLRDIDISLDHQSAIDSCQKSAYDLLFVDYHLDGALNGSELINLLRRRKYIASHCGLIMISGDNSAEVILTSMAVEPDSFMTKPVTTEIVRKKVIETLKDCQQRQPIYDAIESHGLETAIELCCNQLKQHGYNHKLEGLLLDMMLENQQWEQVERFTNILLKHNPSQKLSLIEAKILHHNGKTKQAIQKLEHLIARSPLNIELYDYLATYLEENKRFYDALETAEKALKLTPSISHRALKVAQLAAYLDRMEQLIDSGKTLASHLPIIDVEWIICFAEYTAIFEQAYYTHSSKSLKHELKLALKGIDRRAQSRVLPIQQPFLTSFGHIIQARLAIANGHELKAKRRLLVGLATYFDKIPKLPSVMIADALPLLLHFGETQLVAELNRALSLRDRFDGHSKLRLNEIRQNKALLGTIKKLETKLAEANQRRDTDTRSALGIYEQVIHDYPLCSEAHLGRLDCLSRLCIADTDKIKASLKAITSMPLPDALEQWRKQLFEEMSTLKSPPQQAKIVRTYQARTHQFLLSAS</sequence>
<feature type="coiled-coil region" evidence="3">
    <location>
        <begin position="452"/>
        <end position="479"/>
    </location>
</feature>
<dbReference type="InterPro" id="IPR052048">
    <property type="entry name" value="ST_Response_Regulator"/>
</dbReference>
<dbReference type="EMBL" id="PYMA01000019">
    <property type="protein sequence ID" value="PSW13881.1"/>
    <property type="molecule type" value="Genomic_DNA"/>
</dbReference>
<evidence type="ECO:0000313" key="6">
    <source>
        <dbReference type="Proteomes" id="UP000241771"/>
    </source>
</evidence>
<keyword evidence="3" id="KW-0175">Coiled coil</keyword>
<dbReference type="AlphaFoldDB" id="A0A2T3NGF7"/>
<keyword evidence="6" id="KW-1185">Reference proteome</keyword>
<dbReference type="PROSITE" id="PS50005">
    <property type="entry name" value="TPR"/>
    <property type="match status" value="1"/>
</dbReference>
<dbReference type="Proteomes" id="UP000241771">
    <property type="component" value="Unassembled WGS sequence"/>
</dbReference>
<dbReference type="SUPFAM" id="SSF48452">
    <property type="entry name" value="TPR-like"/>
    <property type="match status" value="1"/>
</dbReference>
<evidence type="ECO:0000256" key="3">
    <source>
        <dbReference type="SAM" id="Coils"/>
    </source>
</evidence>
<feature type="modified residue" description="4-aspartylphosphate" evidence="1">
    <location>
        <position position="72"/>
    </location>
</feature>
<gene>
    <name evidence="5" type="ORF">C9I98_21905</name>
</gene>
<dbReference type="InterPro" id="IPR011006">
    <property type="entry name" value="CheY-like_superfamily"/>
</dbReference>
<comment type="caution">
    <text evidence="5">The sequence shown here is derived from an EMBL/GenBank/DDBJ whole genome shotgun (WGS) entry which is preliminary data.</text>
</comment>
<keyword evidence="1" id="KW-0597">Phosphoprotein</keyword>
<dbReference type="SMART" id="SM00448">
    <property type="entry name" value="REC"/>
    <property type="match status" value="1"/>
</dbReference>
<name>A0A2T3NGF7_9GAMM</name>
<keyword evidence="2" id="KW-0802">TPR repeat</keyword>
<reference evidence="5 6" key="1">
    <citation type="submission" date="2018-01" db="EMBL/GenBank/DDBJ databases">
        <title>Whole genome sequencing of Histamine producing bacteria.</title>
        <authorList>
            <person name="Butler K."/>
        </authorList>
    </citation>
    <scope>NUCLEOTIDE SEQUENCE [LARGE SCALE GENOMIC DNA]</scope>
    <source>
        <strain evidence="5 6">DSM 100436</strain>
    </source>
</reference>
<dbReference type="InterPro" id="IPR011990">
    <property type="entry name" value="TPR-like_helical_dom_sf"/>
</dbReference>
<evidence type="ECO:0000256" key="2">
    <source>
        <dbReference type="PROSITE-ProRule" id="PRU00339"/>
    </source>
</evidence>
<dbReference type="PROSITE" id="PS50110">
    <property type="entry name" value="RESPONSE_REGULATORY"/>
    <property type="match status" value="1"/>
</dbReference>
<dbReference type="GO" id="GO:0000160">
    <property type="term" value="P:phosphorelay signal transduction system"/>
    <property type="evidence" value="ECO:0007669"/>
    <property type="project" value="InterPro"/>
</dbReference>
<dbReference type="Gene3D" id="1.25.40.10">
    <property type="entry name" value="Tetratricopeptide repeat domain"/>
    <property type="match status" value="1"/>
</dbReference>
<dbReference type="PANTHER" id="PTHR43228">
    <property type="entry name" value="TWO-COMPONENT RESPONSE REGULATOR"/>
    <property type="match status" value="1"/>
</dbReference>
<protein>
    <submittedName>
        <fullName evidence="5">Response regulator</fullName>
    </submittedName>
</protein>
<evidence type="ECO:0000256" key="1">
    <source>
        <dbReference type="PROSITE-ProRule" id="PRU00169"/>
    </source>
</evidence>